<comment type="similarity">
    <text evidence="1">Belongs to the sigma-70 factor family. ECF subfamily.</text>
</comment>
<evidence type="ECO:0000259" key="6">
    <source>
        <dbReference type="Pfam" id="PF08281"/>
    </source>
</evidence>
<keyword evidence="8" id="KW-1185">Reference proteome</keyword>
<organism evidence="7 8">
    <name type="scientific">Dyadobacter koreensis</name>
    <dbReference type="NCBI Taxonomy" id="408657"/>
    <lineage>
        <taxon>Bacteria</taxon>
        <taxon>Pseudomonadati</taxon>
        <taxon>Bacteroidota</taxon>
        <taxon>Cytophagia</taxon>
        <taxon>Cytophagales</taxon>
        <taxon>Spirosomataceae</taxon>
        <taxon>Dyadobacter</taxon>
    </lineage>
</organism>
<dbReference type="PANTHER" id="PTHR43133:SF46">
    <property type="entry name" value="RNA POLYMERASE SIGMA-70 FACTOR ECF SUBFAMILY"/>
    <property type="match status" value="1"/>
</dbReference>
<dbReference type="GO" id="GO:0016987">
    <property type="term" value="F:sigma factor activity"/>
    <property type="evidence" value="ECO:0007669"/>
    <property type="project" value="UniProtKB-KW"/>
</dbReference>
<dbReference type="RefSeq" id="WP_229209438.1">
    <property type="nucleotide sequence ID" value="NZ_FNXY01000001.1"/>
</dbReference>
<dbReference type="Gene3D" id="1.10.10.10">
    <property type="entry name" value="Winged helix-like DNA-binding domain superfamily/Winged helix DNA-binding domain"/>
    <property type="match status" value="1"/>
</dbReference>
<evidence type="ECO:0000313" key="8">
    <source>
        <dbReference type="Proteomes" id="UP000199532"/>
    </source>
</evidence>
<protein>
    <submittedName>
        <fullName evidence="7">RNA polymerase sigma-70 factor, ECF subfamily</fullName>
    </submittedName>
</protein>
<dbReference type="InterPro" id="IPR014284">
    <property type="entry name" value="RNA_pol_sigma-70_dom"/>
</dbReference>
<proteinExistence type="inferred from homology"/>
<dbReference type="NCBIfam" id="TIGR02985">
    <property type="entry name" value="Sig70_bacteroi1"/>
    <property type="match status" value="1"/>
</dbReference>
<dbReference type="InterPro" id="IPR014327">
    <property type="entry name" value="RNA_pol_sigma70_bacteroid"/>
</dbReference>
<dbReference type="Proteomes" id="UP000199532">
    <property type="component" value="Unassembled WGS sequence"/>
</dbReference>
<dbReference type="InterPro" id="IPR013324">
    <property type="entry name" value="RNA_pol_sigma_r3/r4-like"/>
</dbReference>
<gene>
    <name evidence="7" type="ORF">SAMN04487995_0264</name>
</gene>
<dbReference type="SUPFAM" id="SSF88659">
    <property type="entry name" value="Sigma3 and sigma4 domains of RNA polymerase sigma factors"/>
    <property type="match status" value="1"/>
</dbReference>
<dbReference type="NCBIfam" id="TIGR02937">
    <property type="entry name" value="sigma70-ECF"/>
    <property type="match status" value="1"/>
</dbReference>
<dbReference type="SUPFAM" id="SSF88946">
    <property type="entry name" value="Sigma2 domain of RNA polymerase sigma factors"/>
    <property type="match status" value="1"/>
</dbReference>
<dbReference type="Gene3D" id="1.10.1740.10">
    <property type="match status" value="1"/>
</dbReference>
<reference evidence="7 8" key="1">
    <citation type="submission" date="2016-10" db="EMBL/GenBank/DDBJ databases">
        <authorList>
            <person name="de Groot N.N."/>
        </authorList>
    </citation>
    <scope>NUCLEOTIDE SEQUENCE [LARGE SCALE GENOMIC DNA]</scope>
    <source>
        <strain evidence="7 8">DSM 19938</strain>
    </source>
</reference>
<dbReference type="EMBL" id="FNXY01000001">
    <property type="protein sequence ID" value="SEI38564.1"/>
    <property type="molecule type" value="Genomic_DNA"/>
</dbReference>
<dbReference type="CDD" id="cd06171">
    <property type="entry name" value="Sigma70_r4"/>
    <property type="match status" value="1"/>
</dbReference>
<keyword evidence="2" id="KW-0805">Transcription regulation</keyword>
<dbReference type="Pfam" id="PF04542">
    <property type="entry name" value="Sigma70_r2"/>
    <property type="match status" value="1"/>
</dbReference>
<sequence length="224" mass="26405">MDTDRMTGKTQSDFKEFRSETERGVPLFADKKIITTDDERLLRETFAINPKQGCSLLFCRYYESLCSHAIRFVHSKEIAEDIVSELFASFWQERSFDQITSSYRAYLYKSVRHRAYNYLRWKVHLTEPLDSVSLTTASKIVNPDDALLYSELHIKVEWIIQQLPAQCRRAYLMKRVEGMKYEEIALEMHISIKAVEALVSRALHRLRTDLKDNWFLGFLLIAMF</sequence>
<name>A0A1H6QCJ6_9BACT</name>
<dbReference type="InterPro" id="IPR039425">
    <property type="entry name" value="RNA_pol_sigma-70-like"/>
</dbReference>
<dbReference type="InterPro" id="IPR013249">
    <property type="entry name" value="RNA_pol_sigma70_r4_t2"/>
</dbReference>
<keyword evidence="3" id="KW-0731">Sigma factor</keyword>
<evidence type="ECO:0000256" key="4">
    <source>
        <dbReference type="ARBA" id="ARBA00023163"/>
    </source>
</evidence>
<evidence type="ECO:0000256" key="3">
    <source>
        <dbReference type="ARBA" id="ARBA00023082"/>
    </source>
</evidence>
<keyword evidence="4" id="KW-0804">Transcription</keyword>
<evidence type="ECO:0000256" key="1">
    <source>
        <dbReference type="ARBA" id="ARBA00010641"/>
    </source>
</evidence>
<dbReference type="AlphaFoldDB" id="A0A1H6QCJ6"/>
<feature type="domain" description="RNA polymerase sigma factor 70 region 4 type 2" evidence="6">
    <location>
        <begin position="159"/>
        <end position="206"/>
    </location>
</feature>
<dbReference type="InterPro" id="IPR013325">
    <property type="entry name" value="RNA_pol_sigma_r2"/>
</dbReference>
<feature type="domain" description="RNA polymerase sigma-70 region 2" evidence="5">
    <location>
        <begin position="58"/>
        <end position="120"/>
    </location>
</feature>
<dbReference type="InterPro" id="IPR036388">
    <property type="entry name" value="WH-like_DNA-bd_sf"/>
</dbReference>
<dbReference type="STRING" id="408657.SAMN04487995_0264"/>
<evidence type="ECO:0000259" key="5">
    <source>
        <dbReference type="Pfam" id="PF04542"/>
    </source>
</evidence>
<evidence type="ECO:0000256" key="2">
    <source>
        <dbReference type="ARBA" id="ARBA00023015"/>
    </source>
</evidence>
<dbReference type="PANTHER" id="PTHR43133">
    <property type="entry name" value="RNA POLYMERASE ECF-TYPE SIGMA FACTO"/>
    <property type="match status" value="1"/>
</dbReference>
<evidence type="ECO:0000313" key="7">
    <source>
        <dbReference type="EMBL" id="SEI38564.1"/>
    </source>
</evidence>
<dbReference type="Pfam" id="PF08281">
    <property type="entry name" value="Sigma70_r4_2"/>
    <property type="match status" value="1"/>
</dbReference>
<accession>A0A1H6QCJ6</accession>
<dbReference type="GO" id="GO:0006352">
    <property type="term" value="P:DNA-templated transcription initiation"/>
    <property type="evidence" value="ECO:0007669"/>
    <property type="project" value="InterPro"/>
</dbReference>
<dbReference type="GO" id="GO:0003677">
    <property type="term" value="F:DNA binding"/>
    <property type="evidence" value="ECO:0007669"/>
    <property type="project" value="InterPro"/>
</dbReference>
<dbReference type="InterPro" id="IPR007627">
    <property type="entry name" value="RNA_pol_sigma70_r2"/>
</dbReference>